<accession>A0ABP9PUP5</accession>
<evidence type="ECO:0000313" key="1">
    <source>
        <dbReference type="EMBL" id="GAA5150122.1"/>
    </source>
</evidence>
<dbReference type="EMBL" id="BAABJP010000006">
    <property type="protein sequence ID" value="GAA5150122.1"/>
    <property type="molecule type" value="Genomic_DNA"/>
</dbReference>
<dbReference type="RefSeq" id="WP_185066394.1">
    <property type="nucleotide sequence ID" value="NZ_BAABJP010000006.1"/>
</dbReference>
<evidence type="ECO:0000313" key="2">
    <source>
        <dbReference type="Proteomes" id="UP001428817"/>
    </source>
</evidence>
<organism evidence="1 2">
    <name type="scientific">Pseudonocardia eucalypti</name>
    <dbReference type="NCBI Taxonomy" id="648755"/>
    <lineage>
        <taxon>Bacteria</taxon>
        <taxon>Bacillati</taxon>
        <taxon>Actinomycetota</taxon>
        <taxon>Actinomycetes</taxon>
        <taxon>Pseudonocardiales</taxon>
        <taxon>Pseudonocardiaceae</taxon>
        <taxon>Pseudonocardia</taxon>
    </lineage>
</organism>
<keyword evidence="2" id="KW-1185">Reference proteome</keyword>
<gene>
    <name evidence="1" type="ORF">GCM10023321_14980</name>
</gene>
<protein>
    <submittedName>
        <fullName evidence="1">Uncharacterized protein</fullName>
    </submittedName>
</protein>
<dbReference type="Proteomes" id="UP001428817">
    <property type="component" value="Unassembled WGS sequence"/>
</dbReference>
<sequence length="61" mass="6994">MIEELRAQLAAAHQHVTVAESAGREHEAQLHRSRIDDLIEIAMRHGIDLKPWPDQPHLQAR</sequence>
<name>A0ABP9PUP5_9PSEU</name>
<reference evidence="2" key="1">
    <citation type="journal article" date="2019" name="Int. J. Syst. Evol. Microbiol.">
        <title>The Global Catalogue of Microorganisms (GCM) 10K type strain sequencing project: providing services to taxonomists for standard genome sequencing and annotation.</title>
        <authorList>
            <consortium name="The Broad Institute Genomics Platform"/>
            <consortium name="The Broad Institute Genome Sequencing Center for Infectious Disease"/>
            <person name="Wu L."/>
            <person name="Ma J."/>
        </authorList>
    </citation>
    <scope>NUCLEOTIDE SEQUENCE [LARGE SCALE GENOMIC DNA]</scope>
    <source>
        <strain evidence="2">JCM 18303</strain>
    </source>
</reference>
<comment type="caution">
    <text evidence="1">The sequence shown here is derived from an EMBL/GenBank/DDBJ whole genome shotgun (WGS) entry which is preliminary data.</text>
</comment>
<proteinExistence type="predicted"/>